<feature type="domain" description="EGF-like" evidence="5">
    <location>
        <begin position="775"/>
        <end position="808"/>
    </location>
</feature>
<evidence type="ECO:0000313" key="6">
    <source>
        <dbReference type="EMBL" id="CAD8114876.1"/>
    </source>
</evidence>
<evidence type="ECO:0000256" key="1">
    <source>
        <dbReference type="ARBA" id="ARBA00022729"/>
    </source>
</evidence>
<keyword evidence="4" id="KW-0812">Transmembrane</keyword>
<accession>A0A8S1QHN8</accession>
<evidence type="ECO:0000313" key="7">
    <source>
        <dbReference type="Proteomes" id="UP000692954"/>
    </source>
</evidence>
<keyword evidence="4" id="KW-0472">Membrane</keyword>
<reference evidence="6" key="1">
    <citation type="submission" date="2021-01" db="EMBL/GenBank/DDBJ databases">
        <authorList>
            <consortium name="Genoscope - CEA"/>
            <person name="William W."/>
        </authorList>
    </citation>
    <scope>NUCLEOTIDE SEQUENCE</scope>
</reference>
<feature type="transmembrane region" description="Helical" evidence="4">
    <location>
        <begin position="1463"/>
        <end position="1482"/>
    </location>
</feature>
<dbReference type="InterPro" id="IPR011936">
    <property type="entry name" value="Myxo_disulph_rpt"/>
</dbReference>
<feature type="transmembrane region" description="Helical" evidence="4">
    <location>
        <begin position="1313"/>
        <end position="1334"/>
    </location>
</feature>
<dbReference type="NCBIfam" id="TIGR02232">
    <property type="entry name" value="myxo_disulf_rpt"/>
    <property type="match status" value="2"/>
</dbReference>
<feature type="domain" description="EGF-like" evidence="5">
    <location>
        <begin position="213"/>
        <end position="244"/>
    </location>
</feature>
<evidence type="ECO:0000256" key="4">
    <source>
        <dbReference type="SAM" id="Phobius"/>
    </source>
</evidence>
<feature type="domain" description="EGF-like" evidence="5">
    <location>
        <begin position="739"/>
        <end position="774"/>
    </location>
</feature>
<feature type="domain" description="EGF-like" evidence="5">
    <location>
        <begin position="369"/>
        <end position="408"/>
    </location>
</feature>
<proteinExistence type="predicted"/>
<feature type="domain" description="EGF-like" evidence="5">
    <location>
        <begin position="56"/>
        <end position="97"/>
    </location>
</feature>
<feature type="domain" description="EGF-like" evidence="5">
    <location>
        <begin position="695"/>
        <end position="731"/>
    </location>
</feature>
<gene>
    <name evidence="6" type="ORF">PSON_ATCC_30995.1.T1070023</name>
</gene>
<feature type="domain" description="EGF-like" evidence="5">
    <location>
        <begin position="153"/>
        <end position="192"/>
    </location>
</feature>
<evidence type="ECO:0000256" key="3">
    <source>
        <dbReference type="ARBA" id="ARBA00023157"/>
    </source>
</evidence>
<feature type="domain" description="EGF-like" evidence="5">
    <location>
        <begin position="468"/>
        <end position="502"/>
    </location>
</feature>
<dbReference type="InterPro" id="IPR006212">
    <property type="entry name" value="Furin_repeat"/>
</dbReference>
<protein>
    <recommendedName>
        <fullName evidence="5">EGF-like domain-containing protein</fullName>
    </recommendedName>
</protein>
<keyword evidence="3" id="KW-1015">Disulfide bond</keyword>
<dbReference type="SMART" id="SM00181">
    <property type="entry name" value="EGF"/>
    <property type="match status" value="13"/>
</dbReference>
<keyword evidence="4" id="KW-1133">Transmembrane helix</keyword>
<dbReference type="Pfam" id="PF13948">
    <property type="entry name" value="DUF4215"/>
    <property type="match status" value="1"/>
</dbReference>
<feature type="transmembrane region" description="Helical" evidence="4">
    <location>
        <begin position="1494"/>
        <end position="1515"/>
    </location>
</feature>
<dbReference type="OrthoDB" id="302455at2759"/>
<feature type="domain" description="EGF-like" evidence="5">
    <location>
        <begin position="888"/>
        <end position="918"/>
    </location>
</feature>
<feature type="transmembrane region" description="Helical" evidence="4">
    <location>
        <begin position="1146"/>
        <end position="1165"/>
    </location>
</feature>
<feature type="domain" description="EGF-like" evidence="5">
    <location>
        <begin position="417"/>
        <end position="460"/>
    </location>
</feature>
<organism evidence="6 7">
    <name type="scientific">Paramecium sonneborni</name>
    <dbReference type="NCBI Taxonomy" id="65129"/>
    <lineage>
        <taxon>Eukaryota</taxon>
        <taxon>Sar</taxon>
        <taxon>Alveolata</taxon>
        <taxon>Ciliophora</taxon>
        <taxon>Intramacronucleata</taxon>
        <taxon>Oligohymenophorea</taxon>
        <taxon>Peniculida</taxon>
        <taxon>Parameciidae</taxon>
        <taxon>Paramecium</taxon>
    </lineage>
</organism>
<feature type="domain" description="EGF-like" evidence="5">
    <location>
        <begin position="555"/>
        <end position="597"/>
    </location>
</feature>
<evidence type="ECO:0000259" key="5">
    <source>
        <dbReference type="SMART" id="SM00181"/>
    </source>
</evidence>
<feature type="transmembrane region" description="Helical" evidence="4">
    <location>
        <begin position="1433"/>
        <end position="1451"/>
    </location>
</feature>
<dbReference type="SMART" id="SM00261">
    <property type="entry name" value="FU"/>
    <property type="match status" value="13"/>
</dbReference>
<dbReference type="EMBL" id="CAJJDN010000107">
    <property type="protein sequence ID" value="CAD8114876.1"/>
    <property type="molecule type" value="Genomic_DNA"/>
</dbReference>
<feature type="domain" description="EGF-like" evidence="5">
    <location>
        <begin position="246"/>
        <end position="290"/>
    </location>
</feature>
<dbReference type="PANTHER" id="PTHR15332">
    <property type="entry name" value="PROPROTEIN CONVERTASE SUBTILISIN_KEXIN TYPE 5-LIKE"/>
    <property type="match status" value="1"/>
</dbReference>
<evidence type="ECO:0000256" key="2">
    <source>
        <dbReference type="ARBA" id="ARBA00022737"/>
    </source>
</evidence>
<keyword evidence="1" id="KW-0732">Signal</keyword>
<dbReference type="PANTHER" id="PTHR15332:SF175">
    <property type="entry name" value="PROPROTEIN CONVERTASE SUBTILISIN_KEXIN TYPE 5-LIKE"/>
    <property type="match status" value="1"/>
</dbReference>
<dbReference type="Proteomes" id="UP000692954">
    <property type="component" value="Unassembled WGS sequence"/>
</dbReference>
<dbReference type="InterPro" id="IPR000742">
    <property type="entry name" value="EGF"/>
</dbReference>
<keyword evidence="7" id="KW-1185">Reference proteome</keyword>
<comment type="caution">
    <text evidence="6">The sequence shown here is derived from an EMBL/GenBank/DDBJ whole genome shotgun (WGS) entry which is preliminary data.</text>
</comment>
<keyword evidence="2" id="KW-0677">Repeat</keyword>
<feature type="transmembrane region" description="Helical" evidence="4">
    <location>
        <begin position="1354"/>
        <end position="1377"/>
    </location>
</feature>
<sequence length="1570" mass="178581">MSCRFPCLDCLGKGEEDCLSCQNQMILQGNKCKCGEHQFFNYVNFVCEDCHPTCQECFGSLDSNCVKCKEDKKTVLESNICICKDGYYRSNIDYDCYLCHLNCKTCSGPGDNECLSCDNNNKIGNSCSCVIGYYTQLISTFKQCWKCHSICASCDGQGEFNCLTCHSNATLQVSSQMCICNSGYVWNGDMCVQCDSICSGMCRYNSSNCCIAPCAYCLNPQCSDCDASLVCTICPAGKSGVNCDISCDANCKTCDISSPNTCTSCDTPKILNSGLCDCPTGQVLQITSCVNGSCPSTCTSTGCIDGYYGYNCASTCHSSCRKCYGGSDQECNKCQNNAYVGSNNKCQCFFGYYMDATFNCFKCHYTCRECSSYTQCTNCENSFRLLNLSLNECECISGYYDYGVRLCQQNCGLFCGSCNELHPGYQCQACALNNTYRNNDLANNCPCQAGYFDNGTQICEQCNYKCSTCDNSISCIQCESNRDLINDCNCDSGYEEQSQNCVVISPSSVNIIGINYDSIIMQEYLSENCQLTNFADKVKCECLDGYFMKNSKCLPCHRNCKTCSIFSTNCLECSFNMINPPTCSCVNGYQLIDEVCISCEYQCLFCSNNVCTTCISPLILDDDNTCQCSTGYYLDPISKLCNNCQIQCNKCKYQSDYCIQCNFNRILPYKCICPQGTYELSLSQPCQNCSKRCFTCEIDSNNCTTCATLRINLPSCQCKDGYFEDSYLNCLKCHKKCKTCQISSNNCLECSIYRSNSQCQCIDGYYENNNDVCIQCHKNCKTCYGADEYNCFTCDQTRNFILSNSTCICQKGYYYENNQCLPCIFDIISCQTNYCGDGIKQPQEKCDDWNILNRDGCNSKCQIEDGYTCTLIQNLQLSTLIYYSQCTQCTDVNCKSCIDLKICSICKEGYFLDDNQCHPCDHRCKECTGPSKTQCKSCLFDIFSSDNCLLCEDTPGLYLQDEKCISICGDGIIIRFTEQCDDGNNFDGDGCSSICKNEQSWLCNSNNHTESKCYITDSPQAKISFQNPSNIYQSSRQGVIQFNKIMNIDLFQGQQLWIQQIKNINLLNYFIEFKQISIVDNSYSQINFSINFYQTSQNMIYQINFTEYLPYDQEGQQLTSKFLEYSIEDFYKVTELQITTAATSKKIIYCFLAALGGAAFLGLFLQSLEFYWNTLDMLQVFSYLSYINVKFPYLHLEFLSIFQFSQFDFLNNLIPSIFIQLGENEVQHNYPLLIERDVQENLFFNLSSIMVSYVIPVAIFLGSKLITKLNYNVLLNKILISNSTNLGPCQIKFYIYQLIYYANKAANIYENSFLFQIILRVYISSLFDLNFGIFTTVYCWTQHKQITQNDNLQYLFANILIIIQILIIIVSCNSMLIRRFQFKSLQFKQKYGSLFDGFQIDSIHNRQAAFFQLFKKILFMASLLVFFNEPLYQIGLLTTLQMTSAIISIYLQPNVNNLEISKAIIQDLGILISLNFITVYYVQDNFNYFSQDTIEFISYFHIGIYILMLILQIIIDCYQQIKLLLEKYPNLKKCSTKKDDTNIKSCNSNYYVRQQFIIIQPTQRPPRFIP</sequence>
<name>A0A8S1QHN8_9CILI</name>
<feature type="domain" description="EGF-like" evidence="5">
    <location>
        <begin position="605"/>
        <end position="645"/>
    </location>
</feature>
<feature type="transmembrane region" description="Helical" evidence="4">
    <location>
        <begin position="1242"/>
        <end position="1261"/>
    </location>
</feature>